<evidence type="ECO:0000256" key="6">
    <source>
        <dbReference type="ARBA" id="ARBA00022723"/>
    </source>
</evidence>
<dbReference type="InterPro" id="IPR009080">
    <property type="entry name" value="tRNAsynth_Ia_anticodon-bd"/>
</dbReference>
<feature type="binding site" evidence="12">
    <location>
        <position position="245"/>
    </location>
    <ligand>
        <name>Zn(2+)</name>
        <dbReference type="ChEBI" id="CHEBI:29105"/>
    </ligand>
</feature>
<dbReference type="GO" id="GO:0005524">
    <property type="term" value="F:ATP binding"/>
    <property type="evidence" value="ECO:0007669"/>
    <property type="project" value="UniProtKB-UniRule"/>
</dbReference>
<dbReference type="SMART" id="SM00840">
    <property type="entry name" value="DALR_2"/>
    <property type="match status" value="1"/>
</dbReference>
<dbReference type="Pfam" id="PF01406">
    <property type="entry name" value="tRNA-synt_1e"/>
    <property type="match status" value="1"/>
</dbReference>
<dbReference type="Pfam" id="PF23493">
    <property type="entry name" value="CysS_C"/>
    <property type="match status" value="1"/>
</dbReference>
<dbReference type="GO" id="GO:0006423">
    <property type="term" value="P:cysteinyl-tRNA aminoacylation"/>
    <property type="evidence" value="ECO:0007669"/>
    <property type="project" value="UniProtKB-UniRule"/>
</dbReference>
<dbReference type="EC" id="6.1.1.16" evidence="12"/>
<dbReference type="Proteomes" id="UP000319342">
    <property type="component" value="Chromosome"/>
</dbReference>
<dbReference type="EMBL" id="CP036290">
    <property type="protein sequence ID" value="QDU84598.1"/>
    <property type="molecule type" value="Genomic_DNA"/>
</dbReference>
<evidence type="ECO:0000256" key="7">
    <source>
        <dbReference type="ARBA" id="ARBA00022741"/>
    </source>
</evidence>
<evidence type="ECO:0000256" key="8">
    <source>
        <dbReference type="ARBA" id="ARBA00022833"/>
    </source>
</evidence>
<comment type="cofactor">
    <cofactor evidence="12">
        <name>Zn(2+)</name>
        <dbReference type="ChEBI" id="CHEBI:29105"/>
    </cofactor>
    <text evidence="12">Binds 1 zinc ion per subunit.</text>
</comment>
<keyword evidence="15" id="KW-1185">Reference proteome</keyword>
<dbReference type="AlphaFoldDB" id="A0A518CZD9"/>
<keyword evidence="8 12" id="KW-0862">Zinc</keyword>
<dbReference type="RefSeq" id="WP_419186461.1">
    <property type="nucleotide sequence ID" value="NZ_CP036290.1"/>
</dbReference>
<evidence type="ECO:0000313" key="14">
    <source>
        <dbReference type="EMBL" id="QDU84598.1"/>
    </source>
</evidence>
<dbReference type="PANTHER" id="PTHR10890:SF3">
    <property type="entry name" value="CYSTEINE--TRNA LIGASE, CYTOPLASMIC"/>
    <property type="match status" value="1"/>
</dbReference>
<dbReference type="GO" id="GO:0008270">
    <property type="term" value="F:zinc ion binding"/>
    <property type="evidence" value="ECO:0007669"/>
    <property type="project" value="UniProtKB-UniRule"/>
</dbReference>
<dbReference type="HAMAP" id="MF_00041">
    <property type="entry name" value="Cys_tRNA_synth"/>
    <property type="match status" value="1"/>
</dbReference>
<evidence type="ECO:0000256" key="5">
    <source>
        <dbReference type="ARBA" id="ARBA00022598"/>
    </source>
</evidence>
<dbReference type="SUPFAM" id="SSF52374">
    <property type="entry name" value="Nucleotidylyl transferase"/>
    <property type="match status" value="1"/>
</dbReference>
<evidence type="ECO:0000256" key="1">
    <source>
        <dbReference type="ARBA" id="ARBA00004496"/>
    </source>
</evidence>
<evidence type="ECO:0000256" key="10">
    <source>
        <dbReference type="ARBA" id="ARBA00022917"/>
    </source>
</evidence>
<keyword evidence="10 12" id="KW-0648">Protein biosynthesis</keyword>
<evidence type="ECO:0000256" key="3">
    <source>
        <dbReference type="ARBA" id="ARBA00011245"/>
    </source>
</evidence>
<dbReference type="NCBIfam" id="TIGR00435">
    <property type="entry name" value="cysS"/>
    <property type="match status" value="1"/>
</dbReference>
<keyword evidence="9 12" id="KW-0067">ATP-binding</keyword>
<dbReference type="InterPro" id="IPR015273">
    <property type="entry name" value="Cys-tRNA-synt_Ia_DALR"/>
</dbReference>
<evidence type="ECO:0000256" key="9">
    <source>
        <dbReference type="ARBA" id="ARBA00022840"/>
    </source>
</evidence>
<dbReference type="InterPro" id="IPR015803">
    <property type="entry name" value="Cys-tRNA-ligase"/>
</dbReference>
<dbReference type="InterPro" id="IPR024909">
    <property type="entry name" value="Cys-tRNA/MSH_ligase"/>
</dbReference>
<name>A0A518CZD9_9BACT</name>
<evidence type="ECO:0000256" key="4">
    <source>
        <dbReference type="ARBA" id="ARBA00022490"/>
    </source>
</evidence>
<feature type="binding site" evidence="12">
    <location>
        <position position="220"/>
    </location>
    <ligand>
        <name>Zn(2+)</name>
        <dbReference type="ChEBI" id="CHEBI:29105"/>
    </ligand>
</feature>
<keyword evidence="11 12" id="KW-0030">Aminoacyl-tRNA synthetase</keyword>
<organism evidence="14 15">
    <name type="scientific">Rohdeia mirabilis</name>
    <dbReference type="NCBI Taxonomy" id="2528008"/>
    <lineage>
        <taxon>Bacteria</taxon>
        <taxon>Pseudomonadati</taxon>
        <taxon>Planctomycetota</taxon>
        <taxon>Planctomycetia</taxon>
        <taxon>Planctomycetia incertae sedis</taxon>
        <taxon>Rohdeia</taxon>
    </lineage>
</organism>
<dbReference type="PANTHER" id="PTHR10890">
    <property type="entry name" value="CYSTEINYL-TRNA SYNTHETASE"/>
    <property type="match status" value="1"/>
</dbReference>
<feature type="binding site" evidence="12">
    <location>
        <position position="29"/>
    </location>
    <ligand>
        <name>Zn(2+)</name>
        <dbReference type="ChEBI" id="CHEBI:29105"/>
    </ligand>
</feature>
<comment type="catalytic activity">
    <reaction evidence="12">
        <text>tRNA(Cys) + L-cysteine + ATP = L-cysteinyl-tRNA(Cys) + AMP + diphosphate</text>
        <dbReference type="Rhea" id="RHEA:17773"/>
        <dbReference type="Rhea" id="RHEA-COMP:9661"/>
        <dbReference type="Rhea" id="RHEA-COMP:9679"/>
        <dbReference type="ChEBI" id="CHEBI:30616"/>
        <dbReference type="ChEBI" id="CHEBI:33019"/>
        <dbReference type="ChEBI" id="CHEBI:35235"/>
        <dbReference type="ChEBI" id="CHEBI:78442"/>
        <dbReference type="ChEBI" id="CHEBI:78517"/>
        <dbReference type="ChEBI" id="CHEBI:456215"/>
        <dbReference type="EC" id="6.1.1.16"/>
    </reaction>
</comment>
<keyword evidence="7 12" id="KW-0547">Nucleotide-binding</keyword>
<evidence type="ECO:0000256" key="12">
    <source>
        <dbReference type="HAMAP-Rule" id="MF_00041"/>
    </source>
</evidence>
<accession>A0A518CZD9</accession>
<feature type="domain" description="Cysteinyl-tRNA synthetase class Ia DALR" evidence="13">
    <location>
        <begin position="363"/>
        <end position="432"/>
    </location>
</feature>
<comment type="similarity">
    <text evidence="2 12">Belongs to the class-I aminoacyl-tRNA synthetase family.</text>
</comment>
<evidence type="ECO:0000313" key="15">
    <source>
        <dbReference type="Proteomes" id="UP000319342"/>
    </source>
</evidence>
<comment type="subcellular location">
    <subcellularLocation>
        <location evidence="1 12">Cytoplasm</location>
    </subcellularLocation>
</comment>
<keyword evidence="6 12" id="KW-0479">Metal-binding</keyword>
<evidence type="ECO:0000259" key="13">
    <source>
        <dbReference type="SMART" id="SM00840"/>
    </source>
</evidence>
<dbReference type="Gene3D" id="1.20.120.1910">
    <property type="entry name" value="Cysteine-tRNA ligase, C-terminal anti-codon recognition domain"/>
    <property type="match status" value="1"/>
</dbReference>
<dbReference type="InterPro" id="IPR014729">
    <property type="entry name" value="Rossmann-like_a/b/a_fold"/>
</dbReference>
<feature type="short sequence motif" description="'HIGH' region" evidence="12">
    <location>
        <begin position="31"/>
        <end position="41"/>
    </location>
</feature>
<proteinExistence type="inferred from homology"/>
<dbReference type="InterPro" id="IPR032678">
    <property type="entry name" value="tRNA-synt_1_cat_dom"/>
</dbReference>
<feature type="short sequence motif" description="'KMSKS' region" evidence="12">
    <location>
        <begin position="277"/>
        <end position="281"/>
    </location>
</feature>
<comment type="subunit">
    <text evidence="3 12">Monomer.</text>
</comment>
<feature type="binding site" evidence="12">
    <location>
        <position position="249"/>
    </location>
    <ligand>
        <name>Zn(2+)</name>
        <dbReference type="ChEBI" id="CHEBI:29105"/>
    </ligand>
</feature>
<dbReference type="CDD" id="cd00672">
    <property type="entry name" value="CysRS_core"/>
    <property type="match status" value="1"/>
</dbReference>
<gene>
    <name evidence="12 14" type="primary">cysS</name>
    <name evidence="14" type="ORF">Pla163_17090</name>
</gene>
<evidence type="ECO:0000256" key="2">
    <source>
        <dbReference type="ARBA" id="ARBA00005594"/>
    </source>
</evidence>
<evidence type="ECO:0000256" key="11">
    <source>
        <dbReference type="ARBA" id="ARBA00023146"/>
    </source>
</evidence>
<dbReference type="Pfam" id="PF09190">
    <property type="entry name" value="DALR_2"/>
    <property type="match status" value="1"/>
</dbReference>
<dbReference type="GO" id="GO:0005829">
    <property type="term" value="C:cytosol"/>
    <property type="evidence" value="ECO:0007669"/>
    <property type="project" value="TreeGrafter"/>
</dbReference>
<dbReference type="Gene3D" id="3.40.50.620">
    <property type="entry name" value="HUPs"/>
    <property type="match status" value="1"/>
</dbReference>
<keyword evidence="5 12" id="KW-0436">Ligase</keyword>
<protein>
    <recommendedName>
        <fullName evidence="12">Cysteine--tRNA ligase</fullName>
        <ecNumber evidence="12">6.1.1.16</ecNumber>
    </recommendedName>
    <alternativeName>
        <fullName evidence="12">Cysteinyl-tRNA synthetase</fullName>
        <shortName evidence="12">CysRS</shortName>
    </alternativeName>
</protein>
<dbReference type="PRINTS" id="PR00983">
    <property type="entry name" value="TRNASYNTHCYS"/>
</dbReference>
<sequence length="473" mass="53008">MTFVVHNTYSKRKEPFVPLEPGVVRMYNCGPTVYGRQHVGNFRAFLFADLLRGWLSYLGFDVRQVMNITDVGHLVDDADDGEDKVQQQAQREGRDPFEISAGYAQAFLDDLAALGARNALHYPRATEHIEEMLEIIDALIEKGHAYRVGDDVYFDVTTFERYGQLSGNRLEDLEGGARVEVREEKRHHADFALWKSDPAHLMKWASQYGEHGFPGWHIECSAMARKHLGDRIDIHTGGEDNVFPHHECEIAQTESFTGQQFASYWMHCKFLQVDGGKMSKSLGNVYTLDDVRERGFDLRVLRFALMRGHYRQPLNFTWKIMEDSRSTLESLAEMVAHLRHRAANPGAVEPAAGGDAVARAIEAFEGGMNDDLNVPIALAALFGLRDATLKSELGADTARAALAFLERVEGVFGFLGLTADHGADDDEIEALVRARDAARANKDWAESDRLRDELTARGIVLQDSANGAVWRRG</sequence>
<feature type="binding site" evidence="12">
    <location>
        <position position="280"/>
    </location>
    <ligand>
        <name>ATP</name>
        <dbReference type="ChEBI" id="CHEBI:30616"/>
    </ligand>
</feature>
<dbReference type="InterPro" id="IPR056411">
    <property type="entry name" value="CysS_C"/>
</dbReference>
<keyword evidence="4 12" id="KW-0963">Cytoplasm</keyword>
<reference evidence="14 15" key="1">
    <citation type="submission" date="2019-02" db="EMBL/GenBank/DDBJ databases">
        <title>Deep-cultivation of Planctomycetes and their phenomic and genomic characterization uncovers novel biology.</title>
        <authorList>
            <person name="Wiegand S."/>
            <person name="Jogler M."/>
            <person name="Boedeker C."/>
            <person name="Pinto D."/>
            <person name="Vollmers J."/>
            <person name="Rivas-Marin E."/>
            <person name="Kohn T."/>
            <person name="Peeters S.H."/>
            <person name="Heuer A."/>
            <person name="Rast P."/>
            <person name="Oberbeckmann S."/>
            <person name="Bunk B."/>
            <person name="Jeske O."/>
            <person name="Meyerdierks A."/>
            <person name="Storesund J.E."/>
            <person name="Kallscheuer N."/>
            <person name="Luecker S."/>
            <person name="Lage O.M."/>
            <person name="Pohl T."/>
            <person name="Merkel B.J."/>
            <person name="Hornburger P."/>
            <person name="Mueller R.-W."/>
            <person name="Bruemmer F."/>
            <person name="Labrenz M."/>
            <person name="Spormann A.M."/>
            <person name="Op den Camp H."/>
            <person name="Overmann J."/>
            <person name="Amann R."/>
            <person name="Jetten M.S.M."/>
            <person name="Mascher T."/>
            <person name="Medema M.H."/>
            <person name="Devos D.P."/>
            <person name="Kaster A.-K."/>
            <person name="Ovreas L."/>
            <person name="Rohde M."/>
            <person name="Galperin M.Y."/>
            <person name="Jogler C."/>
        </authorList>
    </citation>
    <scope>NUCLEOTIDE SEQUENCE [LARGE SCALE GENOMIC DNA]</scope>
    <source>
        <strain evidence="14 15">Pla163</strain>
    </source>
</reference>
<dbReference type="GO" id="GO:0004817">
    <property type="term" value="F:cysteine-tRNA ligase activity"/>
    <property type="evidence" value="ECO:0007669"/>
    <property type="project" value="UniProtKB-UniRule"/>
</dbReference>
<dbReference type="SUPFAM" id="SSF47323">
    <property type="entry name" value="Anticodon-binding domain of a subclass of class I aminoacyl-tRNA synthetases"/>
    <property type="match status" value="1"/>
</dbReference>